<accession>A0ABW1IF77</accession>
<dbReference type="PROSITE" id="PS00160">
    <property type="entry name" value="ALDOLASE_KDPG_KHG_2"/>
    <property type="match status" value="1"/>
</dbReference>
<name>A0ABW1IF77_9PSEU</name>
<reference evidence="10" key="1">
    <citation type="journal article" date="2019" name="Int. J. Syst. Evol. Microbiol.">
        <title>The Global Catalogue of Microorganisms (GCM) 10K type strain sequencing project: providing services to taxonomists for standard genome sequencing and annotation.</title>
        <authorList>
            <consortium name="The Broad Institute Genomics Platform"/>
            <consortium name="The Broad Institute Genome Sequencing Center for Infectious Disease"/>
            <person name="Wu L."/>
            <person name="Ma J."/>
        </authorList>
    </citation>
    <scope>NUCLEOTIDE SEQUENCE [LARGE SCALE GENOMIC DNA]</scope>
    <source>
        <strain evidence="10">CGMCC 4.7397</strain>
    </source>
</reference>
<organism evidence="9 10">
    <name type="scientific">Pseudonocardia lutea</name>
    <dbReference type="NCBI Taxonomy" id="2172015"/>
    <lineage>
        <taxon>Bacteria</taxon>
        <taxon>Bacillati</taxon>
        <taxon>Actinomycetota</taxon>
        <taxon>Actinomycetes</taxon>
        <taxon>Pseudonocardiales</taxon>
        <taxon>Pseudonocardiaceae</taxon>
        <taxon>Pseudonocardia</taxon>
    </lineage>
</organism>
<evidence type="ECO:0000256" key="6">
    <source>
        <dbReference type="ARBA" id="ARBA00023239"/>
    </source>
</evidence>
<evidence type="ECO:0000256" key="7">
    <source>
        <dbReference type="ARBA" id="ARBA00023270"/>
    </source>
</evidence>
<dbReference type="InterPro" id="IPR031338">
    <property type="entry name" value="KDPG/KHG_AS_2"/>
</dbReference>
<dbReference type="RefSeq" id="WP_379569402.1">
    <property type="nucleotide sequence ID" value="NZ_JBHSQK010000071.1"/>
</dbReference>
<dbReference type="EC" id="4.1.2.14" evidence="5"/>
<dbReference type="CDD" id="cd00452">
    <property type="entry name" value="KDPG_aldolase"/>
    <property type="match status" value="1"/>
</dbReference>
<keyword evidence="8" id="KW-0119">Carbohydrate metabolism</keyword>
<dbReference type="InterPro" id="IPR031337">
    <property type="entry name" value="KDPG/KHG_AS_1"/>
</dbReference>
<gene>
    <name evidence="9" type="primary">eda</name>
    <name evidence="9" type="ORF">ACFQH9_24555</name>
</gene>
<comment type="subunit">
    <text evidence="4">Homotrimer.</text>
</comment>
<keyword evidence="6 9" id="KW-0456">Lyase</keyword>
<dbReference type="Gene3D" id="3.20.20.70">
    <property type="entry name" value="Aldolase class I"/>
    <property type="match status" value="1"/>
</dbReference>
<dbReference type="GO" id="GO:0008675">
    <property type="term" value="F:2-dehydro-3-deoxy-phosphogluconate aldolase activity"/>
    <property type="evidence" value="ECO:0007669"/>
    <property type="project" value="UniProtKB-EC"/>
</dbReference>
<comment type="caution">
    <text evidence="9">The sequence shown here is derived from an EMBL/GenBank/DDBJ whole genome shotgun (WGS) entry which is preliminary data.</text>
</comment>
<evidence type="ECO:0000256" key="3">
    <source>
        <dbReference type="ARBA" id="ARBA00006906"/>
    </source>
</evidence>
<dbReference type="Pfam" id="PF01081">
    <property type="entry name" value="Aldolase"/>
    <property type="match status" value="1"/>
</dbReference>
<evidence type="ECO:0000256" key="2">
    <source>
        <dbReference type="ARBA" id="ARBA00004736"/>
    </source>
</evidence>
<evidence type="ECO:0000256" key="8">
    <source>
        <dbReference type="ARBA" id="ARBA00023277"/>
    </source>
</evidence>
<dbReference type="SUPFAM" id="SSF51569">
    <property type="entry name" value="Aldolase"/>
    <property type="match status" value="1"/>
</dbReference>
<evidence type="ECO:0000313" key="9">
    <source>
        <dbReference type="EMBL" id="MFC5951444.1"/>
    </source>
</evidence>
<dbReference type="PROSITE" id="PS00159">
    <property type="entry name" value="ALDOLASE_KDPG_KHG_1"/>
    <property type="match status" value="1"/>
</dbReference>
<dbReference type="InterPro" id="IPR000887">
    <property type="entry name" value="Aldlse_KDPG_KHG"/>
</dbReference>
<comment type="pathway">
    <text evidence="2">Carbohydrate acid metabolism; 2-dehydro-3-deoxy-D-gluconate degradation; D-glyceraldehyde 3-phosphate and pyruvate from 2-dehydro-3-deoxy-D-gluconate: step 2/2.</text>
</comment>
<dbReference type="InterPro" id="IPR013785">
    <property type="entry name" value="Aldolase_TIM"/>
</dbReference>
<evidence type="ECO:0000256" key="4">
    <source>
        <dbReference type="ARBA" id="ARBA00011233"/>
    </source>
</evidence>
<sequence length="209" mass="20915">MTLLARCPVLPVVVLDDPGQALPLGEALLAGGVDVVEITLRTAAGLAGIRALTALPEMYVGAGSVLVPRHVDEVVDAGARFVVSPGLSASVLDRAAALGVPALPGVSGASDLMAAAERGIGAVKFFPANLLGGPAGIRALAAPFPGMSFLPSGGVKPENMADYLALPSVPAVSGSWMVDPELLAAGRWDEVTGRAADAVRRARGAVPVG</sequence>
<comment type="catalytic activity">
    <reaction evidence="1">
        <text>2-dehydro-3-deoxy-6-phospho-D-gluconate = D-glyceraldehyde 3-phosphate + pyruvate</text>
        <dbReference type="Rhea" id="RHEA:17089"/>
        <dbReference type="ChEBI" id="CHEBI:15361"/>
        <dbReference type="ChEBI" id="CHEBI:57569"/>
        <dbReference type="ChEBI" id="CHEBI:59776"/>
        <dbReference type="EC" id="4.1.2.14"/>
    </reaction>
</comment>
<dbReference type="NCBIfam" id="TIGR01182">
    <property type="entry name" value="eda"/>
    <property type="match status" value="1"/>
</dbReference>
<dbReference type="GO" id="GO:0008700">
    <property type="term" value="F:(R,S)-4-hydroxy-2-oxoglutarate aldolase activity"/>
    <property type="evidence" value="ECO:0007669"/>
    <property type="project" value="UniProtKB-EC"/>
</dbReference>
<dbReference type="PANTHER" id="PTHR30246">
    <property type="entry name" value="2-KETO-3-DEOXY-6-PHOSPHOGLUCONATE ALDOLASE"/>
    <property type="match status" value="1"/>
</dbReference>
<evidence type="ECO:0000256" key="1">
    <source>
        <dbReference type="ARBA" id="ARBA00000654"/>
    </source>
</evidence>
<protein>
    <recommendedName>
        <fullName evidence="5">2-dehydro-3-deoxy-phosphogluconate aldolase</fullName>
        <ecNumber evidence="5">4.1.2.14</ecNumber>
    </recommendedName>
</protein>
<dbReference type="Proteomes" id="UP001596119">
    <property type="component" value="Unassembled WGS sequence"/>
</dbReference>
<proteinExistence type="inferred from homology"/>
<evidence type="ECO:0000313" key="10">
    <source>
        <dbReference type="Proteomes" id="UP001596119"/>
    </source>
</evidence>
<dbReference type="EMBL" id="JBHSQK010000071">
    <property type="protein sequence ID" value="MFC5951444.1"/>
    <property type="molecule type" value="Genomic_DNA"/>
</dbReference>
<evidence type="ECO:0000256" key="5">
    <source>
        <dbReference type="ARBA" id="ARBA00013063"/>
    </source>
</evidence>
<comment type="similarity">
    <text evidence="3">Belongs to the KHG/KDPG aldolase family.</text>
</comment>
<keyword evidence="10" id="KW-1185">Reference proteome</keyword>
<keyword evidence="7" id="KW-0704">Schiff base</keyword>
<dbReference type="PANTHER" id="PTHR30246:SF1">
    <property type="entry name" value="2-DEHYDRO-3-DEOXY-6-PHOSPHOGALACTONATE ALDOLASE-RELATED"/>
    <property type="match status" value="1"/>
</dbReference>